<proteinExistence type="predicted"/>
<dbReference type="Gene3D" id="1.25.40.10">
    <property type="entry name" value="Tetratricopeptide repeat domain"/>
    <property type="match status" value="1"/>
</dbReference>
<gene>
    <name evidence="1" type="ORF">ACFQS8_00885</name>
</gene>
<comment type="caution">
    <text evidence="1">The sequence shown here is derived from an EMBL/GenBank/DDBJ whole genome shotgun (WGS) entry which is preliminary data.</text>
</comment>
<protein>
    <recommendedName>
        <fullName evidence="3">Sel1 repeat family protein</fullName>
    </recommendedName>
</protein>
<sequence length="90" mass="10220">MAYADALIEAPEACLNKNSAGEEIYRVGLMYSTGMGVAIDYVAAHKWFNLAALKGVKEARMLRREMVDYMSTQELRQAQRSAREWMQKAN</sequence>
<dbReference type="InterPro" id="IPR006597">
    <property type="entry name" value="Sel1-like"/>
</dbReference>
<accession>A0ABW2IGS2</accession>
<dbReference type="SMART" id="SM00671">
    <property type="entry name" value="SEL1"/>
    <property type="match status" value="1"/>
</dbReference>
<evidence type="ECO:0000313" key="1">
    <source>
        <dbReference type="EMBL" id="MFC7290157.1"/>
    </source>
</evidence>
<evidence type="ECO:0008006" key="3">
    <source>
        <dbReference type="Google" id="ProtNLM"/>
    </source>
</evidence>
<dbReference type="SUPFAM" id="SSF81901">
    <property type="entry name" value="HCP-like"/>
    <property type="match status" value="1"/>
</dbReference>
<evidence type="ECO:0000313" key="2">
    <source>
        <dbReference type="Proteomes" id="UP001596492"/>
    </source>
</evidence>
<dbReference type="EMBL" id="JBHTBR010000002">
    <property type="protein sequence ID" value="MFC7290157.1"/>
    <property type="molecule type" value="Genomic_DNA"/>
</dbReference>
<reference evidence="2" key="1">
    <citation type="journal article" date="2019" name="Int. J. Syst. Evol. Microbiol.">
        <title>The Global Catalogue of Microorganisms (GCM) 10K type strain sequencing project: providing services to taxonomists for standard genome sequencing and annotation.</title>
        <authorList>
            <consortium name="The Broad Institute Genomics Platform"/>
            <consortium name="The Broad Institute Genome Sequencing Center for Infectious Disease"/>
            <person name="Wu L."/>
            <person name="Ma J."/>
        </authorList>
    </citation>
    <scope>NUCLEOTIDE SEQUENCE [LARGE SCALE GENOMIC DNA]</scope>
    <source>
        <strain evidence="2">CCUG 51308</strain>
    </source>
</reference>
<organism evidence="1 2">
    <name type="scientific">Hirschia litorea</name>
    <dbReference type="NCBI Taxonomy" id="1199156"/>
    <lineage>
        <taxon>Bacteria</taxon>
        <taxon>Pseudomonadati</taxon>
        <taxon>Pseudomonadota</taxon>
        <taxon>Alphaproteobacteria</taxon>
        <taxon>Hyphomonadales</taxon>
        <taxon>Hyphomonadaceae</taxon>
        <taxon>Hirschia</taxon>
    </lineage>
</organism>
<name>A0ABW2IGS2_9PROT</name>
<dbReference type="InterPro" id="IPR011990">
    <property type="entry name" value="TPR-like_helical_dom_sf"/>
</dbReference>
<dbReference type="RefSeq" id="WP_382164810.1">
    <property type="nucleotide sequence ID" value="NZ_JBHTBR010000002.1"/>
</dbReference>
<keyword evidence="2" id="KW-1185">Reference proteome</keyword>
<dbReference type="Pfam" id="PF08238">
    <property type="entry name" value="Sel1"/>
    <property type="match status" value="2"/>
</dbReference>
<dbReference type="Proteomes" id="UP001596492">
    <property type="component" value="Unassembled WGS sequence"/>
</dbReference>